<evidence type="ECO:0000313" key="1">
    <source>
        <dbReference type="EMBL" id="NUW42169.1"/>
    </source>
</evidence>
<dbReference type="Proteomes" id="UP000546126">
    <property type="component" value="Unassembled WGS sequence"/>
</dbReference>
<organism evidence="1 2">
    <name type="scientific">Nonomuraea rhodomycinica</name>
    <dbReference type="NCBI Taxonomy" id="1712872"/>
    <lineage>
        <taxon>Bacteria</taxon>
        <taxon>Bacillati</taxon>
        <taxon>Actinomycetota</taxon>
        <taxon>Actinomycetes</taxon>
        <taxon>Streptosporangiales</taxon>
        <taxon>Streptosporangiaceae</taxon>
        <taxon>Nonomuraea</taxon>
    </lineage>
</organism>
<comment type="caution">
    <text evidence="1">The sequence shown here is derived from an EMBL/GenBank/DDBJ whole genome shotgun (WGS) entry which is preliminary data.</text>
</comment>
<reference evidence="1 2" key="1">
    <citation type="submission" date="2020-06" db="EMBL/GenBank/DDBJ databases">
        <authorList>
            <person name="Chanama M."/>
        </authorList>
    </citation>
    <scope>NUCLEOTIDE SEQUENCE [LARGE SCALE GENOMIC DNA]</scope>
    <source>
        <strain evidence="1 2">TBRC6557</strain>
    </source>
</reference>
<gene>
    <name evidence="1" type="ORF">HT134_18755</name>
</gene>
<accession>A0A7Y6MD24</accession>
<evidence type="ECO:0000313" key="2">
    <source>
        <dbReference type="Proteomes" id="UP000546126"/>
    </source>
</evidence>
<dbReference type="InterPro" id="IPR036388">
    <property type="entry name" value="WH-like_DNA-bd_sf"/>
</dbReference>
<protein>
    <submittedName>
        <fullName evidence="1">MarR family transcriptional regulator</fullName>
    </submittedName>
</protein>
<sequence>MKPIGYWLNRADQALTRHMNGMLAEFGLTRLAWQVLNVVHDGSRATGVVGNGSPAAGDVHDAPGVTDDEVLSVLAANGDAPALAAAIDAVLAGGWAARPAPGRLALTPDGAARLARVAERVGAFRELSMTGISPGEYRTAVSVLERMTANLEPARDPHVATP</sequence>
<dbReference type="InterPro" id="IPR036390">
    <property type="entry name" value="WH_DNA-bd_sf"/>
</dbReference>
<name>A0A7Y6MD24_9ACTN</name>
<dbReference type="Gene3D" id="1.10.10.10">
    <property type="entry name" value="Winged helix-like DNA-binding domain superfamily/Winged helix DNA-binding domain"/>
    <property type="match status" value="1"/>
</dbReference>
<proteinExistence type="predicted"/>
<dbReference type="AlphaFoldDB" id="A0A7Y6MD24"/>
<keyword evidence="2" id="KW-1185">Reference proteome</keyword>
<dbReference type="RefSeq" id="WP_175601651.1">
    <property type="nucleotide sequence ID" value="NZ_JABWGO010000003.1"/>
</dbReference>
<dbReference type="EMBL" id="JABWGO010000003">
    <property type="protein sequence ID" value="NUW42169.1"/>
    <property type="molecule type" value="Genomic_DNA"/>
</dbReference>
<dbReference type="SUPFAM" id="SSF46785">
    <property type="entry name" value="Winged helix' DNA-binding domain"/>
    <property type="match status" value="1"/>
</dbReference>